<proteinExistence type="predicted"/>
<comment type="caution">
    <text evidence="3">The sequence shown here is derived from an EMBL/GenBank/DDBJ whole genome shotgun (WGS) entry which is preliminary data.</text>
</comment>
<keyword evidence="1" id="KW-0812">Transmembrane</keyword>
<dbReference type="Gene3D" id="1.10.101.10">
    <property type="entry name" value="PGBD-like superfamily/PGBD"/>
    <property type="match status" value="2"/>
</dbReference>
<dbReference type="Proteomes" id="UP001385499">
    <property type="component" value="Unassembled WGS sequence"/>
</dbReference>
<dbReference type="Pfam" id="PF01471">
    <property type="entry name" value="PG_binding_1"/>
    <property type="match status" value="2"/>
</dbReference>
<feature type="domain" description="Peptidoglycan binding-like" evidence="2">
    <location>
        <begin position="197"/>
        <end position="247"/>
    </location>
</feature>
<accession>A0ABU8TJB1</accession>
<sequence length="256" mass="27097">MARGKKADIDFDDEDEGGDGMIARAGGIARDNPVAAGGAVVMALTGCLIVANALSLQPMRHPAPLFSTRDRPQAIEPESKTEANVPVASALVLDVQREMRRIGVYRGPLDGLPGPATEMAIRQIQRLQGQPETGIATQALLAVIMLQGNRSVEAATTSTTAMPALPRPKPHAGYVQSTSVPVPEPIVVAPENMRFAKIQQLLADLGYGPLRADGVLGENTSAAIRRFELDRGLPITGDLGPKVIERLEMVSGSKLN</sequence>
<protein>
    <submittedName>
        <fullName evidence="3">Peptidoglycan-binding domain-containing protein</fullName>
    </submittedName>
</protein>
<dbReference type="InterPro" id="IPR036366">
    <property type="entry name" value="PGBDSf"/>
</dbReference>
<reference evidence="3 4" key="1">
    <citation type="submission" date="2024-02" db="EMBL/GenBank/DDBJ databases">
        <title>Roseibium algae sp. nov., isolated from marine alga (Grateloupia sp.), showing potential in myo-inositol conversion.</title>
        <authorList>
            <person name="Wang Y."/>
        </authorList>
    </citation>
    <scope>NUCLEOTIDE SEQUENCE [LARGE SCALE GENOMIC DNA]</scope>
    <source>
        <strain evidence="3 4">H3510</strain>
    </source>
</reference>
<keyword evidence="1" id="KW-1133">Transmembrane helix</keyword>
<gene>
    <name evidence="3" type="ORF">V6575_07475</name>
</gene>
<dbReference type="RefSeq" id="WP_340273617.1">
    <property type="nucleotide sequence ID" value="NZ_JBAKIA010000004.1"/>
</dbReference>
<evidence type="ECO:0000313" key="4">
    <source>
        <dbReference type="Proteomes" id="UP001385499"/>
    </source>
</evidence>
<feature type="transmembrane region" description="Helical" evidence="1">
    <location>
        <begin position="34"/>
        <end position="54"/>
    </location>
</feature>
<evidence type="ECO:0000259" key="2">
    <source>
        <dbReference type="Pfam" id="PF01471"/>
    </source>
</evidence>
<dbReference type="EMBL" id="JBAKIA010000004">
    <property type="protein sequence ID" value="MEJ8473923.1"/>
    <property type="molecule type" value="Genomic_DNA"/>
</dbReference>
<feature type="domain" description="Peptidoglycan binding-like" evidence="2">
    <location>
        <begin position="91"/>
        <end position="143"/>
    </location>
</feature>
<dbReference type="InterPro" id="IPR002477">
    <property type="entry name" value="Peptidoglycan-bd-like"/>
</dbReference>
<dbReference type="InterPro" id="IPR036365">
    <property type="entry name" value="PGBD-like_sf"/>
</dbReference>
<name>A0ABU8TJB1_9HYPH</name>
<keyword evidence="4" id="KW-1185">Reference proteome</keyword>
<keyword evidence="1" id="KW-0472">Membrane</keyword>
<dbReference type="SUPFAM" id="SSF47090">
    <property type="entry name" value="PGBD-like"/>
    <property type="match status" value="2"/>
</dbReference>
<evidence type="ECO:0000313" key="3">
    <source>
        <dbReference type="EMBL" id="MEJ8473923.1"/>
    </source>
</evidence>
<evidence type="ECO:0000256" key="1">
    <source>
        <dbReference type="SAM" id="Phobius"/>
    </source>
</evidence>
<organism evidence="3 4">
    <name type="scientific">Roseibium algae</name>
    <dbReference type="NCBI Taxonomy" id="3123038"/>
    <lineage>
        <taxon>Bacteria</taxon>
        <taxon>Pseudomonadati</taxon>
        <taxon>Pseudomonadota</taxon>
        <taxon>Alphaproteobacteria</taxon>
        <taxon>Hyphomicrobiales</taxon>
        <taxon>Stappiaceae</taxon>
        <taxon>Roseibium</taxon>
    </lineage>
</organism>